<evidence type="ECO:0000256" key="2">
    <source>
        <dbReference type="ARBA" id="ARBA00022908"/>
    </source>
</evidence>
<keyword evidence="4" id="KW-0233">DNA recombination</keyword>
<reference evidence="6 7" key="1">
    <citation type="submission" date="2023-10" db="EMBL/GenBank/DDBJ databases">
        <title>Eight complete genome sequences of bacteria isolated from laboratory stock of Giant Kelp gametophytes.</title>
        <authorList>
            <person name="Tolentino B."/>
            <person name="Nuzhdin S."/>
        </authorList>
    </citation>
    <scope>NUCLEOTIDE SEQUENCE [LARGE SCALE GENOMIC DNA]</scope>
    <source>
        <strain evidence="6 7">LC.270.F.C4</strain>
    </source>
</reference>
<comment type="similarity">
    <text evidence="1">Belongs to the 'phage' integrase family.</text>
</comment>
<evidence type="ECO:0000259" key="5">
    <source>
        <dbReference type="PROSITE" id="PS51898"/>
    </source>
</evidence>
<evidence type="ECO:0000256" key="3">
    <source>
        <dbReference type="ARBA" id="ARBA00023125"/>
    </source>
</evidence>
<evidence type="ECO:0000313" key="6">
    <source>
        <dbReference type="EMBL" id="WOI33768.1"/>
    </source>
</evidence>
<gene>
    <name evidence="6" type="ORF">R1T40_03200</name>
</gene>
<feature type="domain" description="Tyr recombinase" evidence="5">
    <location>
        <begin position="154"/>
        <end position="325"/>
    </location>
</feature>
<dbReference type="InterPro" id="IPR050808">
    <property type="entry name" value="Phage_Integrase"/>
</dbReference>
<dbReference type="Pfam" id="PF00589">
    <property type="entry name" value="Phage_integrase"/>
    <property type="match status" value="1"/>
</dbReference>
<name>A0ABZ0HHS5_TRISK</name>
<dbReference type="PANTHER" id="PTHR30629">
    <property type="entry name" value="PROPHAGE INTEGRASE"/>
    <property type="match status" value="1"/>
</dbReference>
<evidence type="ECO:0000313" key="7">
    <source>
        <dbReference type="Proteomes" id="UP001302666"/>
    </source>
</evidence>
<organism evidence="6 7">
    <name type="scientific">Tritonibacter scottomollicae</name>
    <name type="common">Epibacterium scottomollicae</name>
    <dbReference type="NCBI Taxonomy" id="483013"/>
    <lineage>
        <taxon>Bacteria</taxon>
        <taxon>Pseudomonadati</taxon>
        <taxon>Pseudomonadota</taxon>
        <taxon>Alphaproteobacteria</taxon>
        <taxon>Rhodobacterales</taxon>
        <taxon>Paracoccaceae</taxon>
        <taxon>Tritonibacter</taxon>
    </lineage>
</organism>
<accession>A0ABZ0HHS5</accession>
<evidence type="ECO:0000256" key="1">
    <source>
        <dbReference type="ARBA" id="ARBA00008857"/>
    </source>
</evidence>
<dbReference type="InterPro" id="IPR011010">
    <property type="entry name" value="DNA_brk_join_enz"/>
</dbReference>
<dbReference type="PROSITE" id="PS51898">
    <property type="entry name" value="TYR_RECOMBINASE"/>
    <property type="match status" value="1"/>
</dbReference>
<keyword evidence="2" id="KW-0229">DNA integration</keyword>
<sequence length="336" mass="37336">MPDVNIGRLRGGLCVYWTGPDGKRVRRKLEARTRKEAESEAIEVYRAATFSSRPQNPTIAQIWEAYREDLEGKPTAETMKWTGKAILPHFGHLRPDNVVKKTCIEYEALRRAAGKSQGTVHTELGHLRSALKFACDTRMIETAPKIWRPAKPLTDKRILSAGEARALINGAIEPHIRLALILLLGTAGRVGAILDLTWDRVDFDRGTINLRLEDSQTRKGRAVVPMNPSTRAALDVAYRAALSEHVVEYAGGQIKSIRKGFQGAVTRSKIGHVRIHDLRHTAAVTMLASGVPLEKVSQVLGHSNTAITFSTYGRYLPEHMTDAVNVLDFMNLKAHR</sequence>
<keyword evidence="7" id="KW-1185">Reference proteome</keyword>
<dbReference type="Proteomes" id="UP001302666">
    <property type="component" value="Chromosome"/>
</dbReference>
<dbReference type="CDD" id="cd00796">
    <property type="entry name" value="INT_Rci_Hp1_C"/>
    <property type="match status" value="1"/>
</dbReference>
<dbReference type="PANTHER" id="PTHR30629:SF2">
    <property type="entry name" value="PROPHAGE INTEGRASE INTS-RELATED"/>
    <property type="match status" value="1"/>
</dbReference>
<dbReference type="Gene3D" id="1.10.443.10">
    <property type="entry name" value="Intergrase catalytic core"/>
    <property type="match status" value="1"/>
</dbReference>
<keyword evidence="3" id="KW-0238">DNA-binding</keyword>
<protein>
    <submittedName>
        <fullName evidence="6">Site-specific integrase</fullName>
    </submittedName>
</protein>
<dbReference type="Gene3D" id="1.10.150.130">
    <property type="match status" value="1"/>
</dbReference>
<dbReference type="SUPFAM" id="SSF56349">
    <property type="entry name" value="DNA breaking-rejoining enzymes"/>
    <property type="match status" value="1"/>
</dbReference>
<dbReference type="InterPro" id="IPR002104">
    <property type="entry name" value="Integrase_catalytic"/>
</dbReference>
<proteinExistence type="inferred from homology"/>
<dbReference type="InterPro" id="IPR010998">
    <property type="entry name" value="Integrase_recombinase_N"/>
</dbReference>
<dbReference type="InterPro" id="IPR013762">
    <property type="entry name" value="Integrase-like_cat_sf"/>
</dbReference>
<evidence type="ECO:0000256" key="4">
    <source>
        <dbReference type="ARBA" id="ARBA00023172"/>
    </source>
</evidence>
<dbReference type="EMBL" id="CP136704">
    <property type="protein sequence ID" value="WOI33768.1"/>
    <property type="molecule type" value="Genomic_DNA"/>
</dbReference>